<reference evidence="3" key="1">
    <citation type="submission" date="2022-06" db="EMBL/GenBank/DDBJ databases">
        <title>De novo draft assembly of the Pseudomonas mercurotoleraris sp. nov., isolated from the plants rhizosphere.</title>
        <authorList>
            <person name="Robas M."/>
            <person name="Gonzalez D."/>
            <person name="Fernandez V.M."/>
            <person name="Luna L."/>
            <person name="Provanza A."/>
            <person name="Jimenez P.A."/>
        </authorList>
    </citation>
    <scope>NUCLEOTIDE SEQUENCE</scope>
    <source>
        <strain evidence="3">SAICEUPSM</strain>
    </source>
</reference>
<keyword evidence="1" id="KW-1133">Transmembrane helix</keyword>
<gene>
    <name evidence="3" type="ORF">ND528_01600</name>
</gene>
<feature type="domain" description="DUF6708" evidence="2">
    <location>
        <begin position="327"/>
        <end position="427"/>
    </location>
</feature>
<protein>
    <recommendedName>
        <fullName evidence="2">DUF6708 domain-containing protein</fullName>
    </recommendedName>
</protein>
<accession>A0ABT2XNJ4</accession>
<keyword evidence="4" id="KW-1185">Reference proteome</keyword>
<evidence type="ECO:0000256" key="1">
    <source>
        <dbReference type="SAM" id="Phobius"/>
    </source>
</evidence>
<evidence type="ECO:0000313" key="4">
    <source>
        <dbReference type="Proteomes" id="UP001063475"/>
    </source>
</evidence>
<feature type="transmembrane region" description="Helical" evidence="1">
    <location>
        <begin position="304"/>
        <end position="323"/>
    </location>
</feature>
<evidence type="ECO:0000259" key="2">
    <source>
        <dbReference type="Pfam" id="PF20455"/>
    </source>
</evidence>
<dbReference type="Proteomes" id="UP001063475">
    <property type="component" value="Unassembled WGS sequence"/>
</dbReference>
<dbReference type="Pfam" id="PF20455">
    <property type="entry name" value="DUF6708"/>
    <property type="match status" value="1"/>
</dbReference>
<organism evidence="3 4">
    <name type="scientific">Pseudomonas mercuritolerans</name>
    <dbReference type="NCBI Taxonomy" id="2951809"/>
    <lineage>
        <taxon>Bacteria</taxon>
        <taxon>Pseudomonadati</taxon>
        <taxon>Pseudomonadota</taxon>
        <taxon>Gammaproteobacteria</taxon>
        <taxon>Pseudomonadales</taxon>
        <taxon>Pseudomonadaceae</taxon>
        <taxon>Pseudomonas</taxon>
    </lineage>
</organism>
<dbReference type="EMBL" id="JAMSHA010000001">
    <property type="protein sequence ID" value="MCV2220265.1"/>
    <property type="molecule type" value="Genomic_DNA"/>
</dbReference>
<dbReference type="RefSeq" id="WP_263469435.1">
    <property type="nucleotide sequence ID" value="NZ_JAMSHA010000001.1"/>
</dbReference>
<feature type="transmembrane region" description="Helical" evidence="1">
    <location>
        <begin position="260"/>
        <end position="284"/>
    </location>
</feature>
<name>A0ABT2XNJ4_9PSED</name>
<proteinExistence type="predicted"/>
<dbReference type="InterPro" id="IPR046554">
    <property type="entry name" value="DUF6708"/>
</dbReference>
<evidence type="ECO:0000313" key="3">
    <source>
        <dbReference type="EMBL" id="MCV2220265.1"/>
    </source>
</evidence>
<sequence>MQDEWNELAKVVQKPTCEMIRDAKQTYLKLIIPGVSTQEMDTRKLQLKAYQQYRDVPKKGGYAPGPFPLRWRECTTTWISRLVVASKGNEALTIHLPISDSLQTTDFSLALTIAYQLEAERDVMHEPALCSVTCILLAHLIGAIQRAVSLSLILLTRCRLAQVNPNSYCSKKKIWGPSMLKSLFKRGAKFTTSEAAADIRSERPRAGEVRVRGMNETLFLSPLPVYTGQTQSSRRNFSGMNEVFLELGGSNWGMVEQGKILAAGIWMALTTAFIAPVLICAWLALFSPHGIDRRFVDLIGDSLLVFASGSLLFILPLGAYLYGMLSGVFKAAKTYPVRFNRQRREVCYVDSKTRRVLIVPWESVVAWVSNTQGVTSYGATRQYTFGMGLEDEEQDKVQFLLLPQPSDAHALGMWTSIRNYMEDGQLVDAPNPMLKALGLTPSGDRLKPYEGLHTFEIEREDARAMGSLDEGGDELTPEQREHYGYSKKSYWPLRRWYMWRVLSFWKMPYMLAEWAHRKGRPTLPEQVQTWSEALPPEQWAKPSAALVKANQMVKTAMDKKGATFVEACKAAGLHG</sequence>
<comment type="caution">
    <text evidence="3">The sequence shown here is derived from an EMBL/GenBank/DDBJ whole genome shotgun (WGS) entry which is preliminary data.</text>
</comment>
<keyword evidence="1" id="KW-0472">Membrane</keyword>
<keyword evidence="1" id="KW-0812">Transmembrane</keyword>